<reference evidence="11 12" key="1">
    <citation type="submission" date="2024-10" db="EMBL/GenBank/DDBJ databases">
        <title>The Natural Products Discovery Center: Release of the First 8490 Sequenced Strains for Exploring Actinobacteria Biosynthetic Diversity.</title>
        <authorList>
            <person name="Kalkreuter E."/>
            <person name="Kautsar S.A."/>
            <person name="Yang D."/>
            <person name="Bader C.D."/>
            <person name="Teijaro C.N."/>
            <person name="Fluegel L."/>
            <person name="Davis C.M."/>
            <person name="Simpson J.R."/>
            <person name="Lauterbach L."/>
            <person name="Steele A.D."/>
            <person name="Gui C."/>
            <person name="Meng S."/>
            <person name="Li G."/>
            <person name="Viehrig K."/>
            <person name="Ye F."/>
            <person name="Su P."/>
            <person name="Kiefer A.F."/>
            <person name="Nichols A."/>
            <person name="Cepeda A.J."/>
            <person name="Yan W."/>
            <person name="Fan B."/>
            <person name="Jiang Y."/>
            <person name="Adhikari A."/>
            <person name="Zheng C.-J."/>
            <person name="Schuster L."/>
            <person name="Cowan T.M."/>
            <person name="Smanski M.J."/>
            <person name="Chevrette M.G."/>
            <person name="De Carvalho L.P.S."/>
            <person name="Shen B."/>
        </authorList>
    </citation>
    <scope>NUCLEOTIDE SEQUENCE [LARGE SCALE GENOMIC DNA]</scope>
    <source>
        <strain evidence="11 12">NPDC021253</strain>
    </source>
</reference>
<evidence type="ECO:0000256" key="4">
    <source>
        <dbReference type="ARBA" id="ARBA00022691"/>
    </source>
</evidence>
<dbReference type="EMBL" id="JBIRPU010000001">
    <property type="protein sequence ID" value="MFI0791465.1"/>
    <property type="molecule type" value="Genomic_DNA"/>
</dbReference>
<evidence type="ECO:0000259" key="10">
    <source>
        <dbReference type="PROSITE" id="PS51918"/>
    </source>
</evidence>
<sequence length="505" mass="55956">MSTWARTPSSPSPSAAGRPEPSEQRPILGVEPGTPLDLLLVNAPLRDYTLRPRVNNFTLPVLGMGYLATYATAQGFSVGILDGESLGLGIDRIQSIVNESAPRWVGFNLLAPTYELSARIAAGLDPEIQVMVGGHQAKAMPEAVIGDPRFARLEALIIGEAETRVAELLNDHHQRVRLPGVMWRDPILRTPVMGGVPGTAWHLAPDINALPFVDRRFFAADPYRPGDGPWEAAMVGARGCPYDCSFCGAAVSANSDVTIRTREPANIIAEMDELNIQYGVRAFRFVDDLFLGYERFIRRCMAAFTSADVGSRYVWDATGRINILARADDALLETLATNGCREVALGIESGSERVLGHIGKRIRPELTRDVVRRLTRRGINVKGYFILGLPTETHAELEATVRHVHELWDLTENLPGTFRASVFEFRPYPGTPEWHRLLATGRYDPAQLLDYSAVDLTDDGLDDAMRTRDEFNFSVNIQFGEVELPHVRRRLVELARAQHDRLAGR</sequence>
<dbReference type="SUPFAM" id="SSF102114">
    <property type="entry name" value="Radical SAM enzymes"/>
    <property type="match status" value="1"/>
</dbReference>
<evidence type="ECO:0000259" key="9">
    <source>
        <dbReference type="PROSITE" id="PS51332"/>
    </source>
</evidence>
<evidence type="ECO:0000256" key="2">
    <source>
        <dbReference type="ARBA" id="ARBA00022603"/>
    </source>
</evidence>
<dbReference type="InterPro" id="IPR034466">
    <property type="entry name" value="Methyltransferase_Class_B"/>
</dbReference>
<dbReference type="InterPro" id="IPR051198">
    <property type="entry name" value="BchE-like"/>
</dbReference>
<evidence type="ECO:0000256" key="6">
    <source>
        <dbReference type="ARBA" id="ARBA00023004"/>
    </source>
</evidence>
<accession>A0ABW7SCP0</accession>
<evidence type="ECO:0000256" key="1">
    <source>
        <dbReference type="ARBA" id="ARBA00001966"/>
    </source>
</evidence>
<dbReference type="InterPro" id="IPR006638">
    <property type="entry name" value="Elp3/MiaA/NifB-like_rSAM"/>
</dbReference>
<evidence type="ECO:0000313" key="12">
    <source>
        <dbReference type="Proteomes" id="UP001611075"/>
    </source>
</evidence>
<dbReference type="PROSITE" id="PS51332">
    <property type="entry name" value="B12_BINDING"/>
    <property type="match status" value="1"/>
</dbReference>
<dbReference type="Proteomes" id="UP001611075">
    <property type="component" value="Unassembled WGS sequence"/>
</dbReference>
<keyword evidence="6" id="KW-0408">Iron</keyword>
<dbReference type="InterPro" id="IPR058240">
    <property type="entry name" value="rSAM_sf"/>
</dbReference>
<organism evidence="11 12">
    <name type="scientific">Micromonospora rubida</name>
    <dbReference type="NCBI Taxonomy" id="2697657"/>
    <lineage>
        <taxon>Bacteria</taxon>
        <taxon>Bacillati</taxon>
        <taxon>Actinomycetota</taxon>
        <taxon>Actinomycetes</taxon>
        <taxon>Micromonosporales</taxon>
        <taxon>Micromonosporaceae</taxon>
        <taxon>Micromonospora</taxon>
    </lineage>
</organism>
<feature type="domain" description="B12-binding" evidence="9">
    <location>
        <begin position="47"/>
        <end position="179"/>
    </location>
</feature>
<evidence type="ECO:0000256" key="5">
    <source>
        <dbReference type="ARBA" id="ARBA00022723"/>
    </source>
</evidence>
<keyword evidence="5" id="KW-0479">Metal-binding</keyword>
<feature type="domain" description="Radical SAM core" evidence="10">
    <location>
        <begin position="226"/>
        <end position="474"/>
    </location>
</feature>
<evidence type="ECO:0000256" key="7">
    <source>
        <dbReference type="ARBA" id="ARBA00023014"/>
    </source>
</evidence>
<name>A0ABW7SCP0_9ACTN</name>
<comment type="caution">
    <text evidence="11">The sequence shown here is derived from an EMBL/GenBank/DDBJ whole genome shotgun (WGS) entry which is preliminary data.</text>
</comment>
<keyword evidence="3" id="KW-0808">Transferase</keyword>
<dbReference type="PANTHER" id="PTHR43409:SF7">
    <property type="entry name" value="BLL1977 PROTEIN"/>
    <property type="match status" value="1"/>
</dbReference>
<proteinExistence type="predicted"/>
<keyword evidence="2" id="KW-0489">Methyltransferase</keyword>
<dbReference type="PROSITE" id="PS51918">
    <property type="entry name" value="RADICAL_SAM"/>
    <property type="match status" value="1"/>
</dbReference>
<dbReference type="RefSeq" id="WP_396676104.1">
    <property type="nucleotide sequence ID" value="NZ_JBIRPU010000001.1"/>
</dbReference>
<feature type="compositionally biased region" description="Low complexity" evidence="8">
    <location>
        <begin position="8"/>
        <end position="19"/>
    </location>
</feature>
<dbReference type="SFLD" id="SFLDS00029">
    <property type="entry name" value="Radical_SAM"/>
    <property type="match status" value="1"/>
</dbReference>
<dbReference type="Gene3D" id="3.40.50.280">
    <property type="entry name" value="Cobalamin-binding domain"/>
    <property type="match status" value="1"/>
</dbReference>
<keyword evidence="4" id="KW-0949">S-adenosyl-L-methionine</keyword>
<dbReference type="InterPro" id="IPR007197">
    <property type="entry name" value="rSAM"/>
</dbReference>
<dbReference type="InterPro" id="IPR023404">
    <property type="entry name" value="rSAM_horseshoe"/>
</dbReference>
<evidence type="ECO:0000256" key="3">
    <source>
        <dbReference type="ARBA" id="ARBA00022679"/>
    </source>
</evidence>
<keyword evidence="12" id="KW-1185">Reference proteome</keyword>
<dbReference type="InterPro" id="IPR006158">
    <property type="entry name" value="Cobalamin-bd"/>
</dbReference>
<comment type="cofactor">
    <cofactor evidence="1">
        <name>[4Fe-4S] cluster</name>
        <dbReference type="ChEBI" id="CHEBI:49883"/>
    </cofactor>
</comment>
<dbReference type="Pfam" id="PF04055">
    <property type="entry name" value="Radical_SAM"/>
    <property type="match status" value="1"/>
</dbReference>
<keyword evidence="7" id="KW-0411">Iron-sulfur</keyword>
<gene>
    <name evidence="11" type="ORF">ACH4OY_01990</name>
</gene>
<dbReference type="SMART" id="SM00729">
    <property type="entry name" value="Elp3"/>
    <property type="match status" value="1"/>
</dbReference>
<feature type="region of interest" description="Disordered" evidence="8">
    <location>
        <begin position="1"/>
        <end position="29"/>
    </location>
</feature>
<dbReference type="Gene3D" id="3.80.30.20">
    <property type="entry name" value="tm_1862 like domain"/>
    <property type="match status" value="1"/>
</dbReference>
<dbReference type="PANTHER" id="PTHR43409">
    <property type="entry name" value="ANAEROBIC MAGNESIUM-PROTOPORPHYRIN IX MONOMETHYL ESTER CYCLASE-RELATED"/>
    <property type="match status" value="1"/>
</dbReference>
<dbReference type="SFLD" id="SFLDG01082">
    <property type="entry name" value="B12-binding_domain_containing"/>
    <property type="match status" value="1"/>
</dbReference>
<dbReference type="Pfam" id="PF02310">
    <property type="entry name" value="B12-binding"/>
    <property type="match status" value="1"/>
</dbReference>
<dbReference type="SFLD" id="SFLDG01123">
    <property type="entry name" value="methyltransferase_(Class_B)"/>
    <property type="match status" value="1"/>
</dbReference>
<protein>
    <submittedName>
        <fullName evidence="11">B12-binding domain-containing radical SAM protein</fullName>
    </submittedName>
</protein>
<evidence type="ECO:0000313" key="11">
    <source>
        <dbReference type="EMBL" id="MFI0791465.1"/>
    </source>
</evidence>
<evidence type="ECO:0000256" key="8">
    <source>
        <dbReference type="SAM" id="MobiDB-lite"/>
    </source>
</evidence>
<dbReference type="CDD" id="cd01335">
    <property type="entry name" value="Radical_SAM"/>
    <property type="match status" value="1"/>
</dbReference>